<dbReference type="SUPFAM" id="SSF102198">
    <property type="entry name" value="Putative cyclase"/>
    <property type="match status" value="1"/>
</dbReference>
<comment type="function">
    <text evidence="2">Catalyzes the hydrolysis of N-formyl-L-kynurenine to L-kynurenine, the second step in the kynurenine pathway of tryptophan degradation.</text>
</comment>
<evidence type="ECO:0000256" key="7">
    <source>
        <dbReference type="ARBA" id="ARBA00022801"/>
    </source>
</evidence>
<evidence type="ECO:0000256" key="10">
    <source>
        <dbReference type="ARBA" id="ARBA00048496"/>
    </source>
</evidence>
<dbReference type="Proteomes" id="UP000321400">
    <property type="component" value="Unassembled WGS sequence"/>
</dbReference>
<comment type="caution">
    <text evidence="12">The sequence shown here is derived from an EMBL/GenBank/DDBJ whole genome shotgun (WGS) entry which is preliminary data.</text>
</comment>
<reference evidence="12 13" key="1">
    <citation type="submission" date="2019-07" db="EMBL/GenBank/DDBJ databases">
        <title>Whole genome shotgun sequence of Halolactibacillus alkaliphilus NBRC 103919.</title>
        <authorList>
            <person name="Hosoyama A."/>
            <person name="Uohara A."/>
            <person name="Ohji S."/>
            <person name="Ichikawa N."/>
        </authorList>
    </citation>
    <scope>NUCLEOTIDE SEQUENCE [LARGE SCALE GENOMIC DNA]</scope>
    <source>
        <strain evidence="12 13">NBRC 103919</strain>
    </source>
</reference>
<dbReference type="EC" id="3.5.1.9" evidence="4"/>
<dbReference type="OrthoDB" id="9796085at2"/>
<keyword evidence="9" id="KW-0823">Tryptophan catabolism</keyword>
<dbReference type="PANTHER" id="PTHR31118">
    <property type="entry name" value="CYCLASE-LIKE PROTEIN 2"/>
    <property type="match status" value="1"/>
</dbReference>
<keyword evidence="8" id="KW-0862">Zinc</keyword>
<accession>A0A511WXK6</accession>
<evidence type="ECO:0000256" key="9">
    <source>
        <dbReference type="ARBA" id="ARBA00023079"/>
    </source>
</evidence>
<keyword evidence="13" id="KW-1185">Reference proteome</keyword>
<comment type="catalytic activity">
    <reaction evidence="10">
        <text>N-formyl-L-kynurenine + H2O = L-kynurenine + formate + H(+)</text>
        <dbReference type="Rhea" id="RHEA:13009"/>
        <dbReference type="ChEBI" id="CHEBI:15377"/>
        <dbReference type="ChEBI" id="CHEBI:15378"/>
        <dbReference type="ChEBI" id="CHEBI:15740"/>
        <dbReference type="ChEBI" id="CHEBI:57959"/>
        <dbReference type="ChEBI" id="CHEBI:58629"/>
        <dbReference type="EC" id="3.5.1.9"/>
    </reaction>
</comment>
<comment type="pathway">
    <text evidence="11">Amino-acid degradation; L-tryptophan degradation via kynurenine pathway; L-kynurenine from L-tryptophan: step 2/2.</text>
</comment>
<protein>
    <recommendedName>
        <fullName evidence="5">Kynurenine formamidase</fullName>
        <ecNumber evidence="4">3.5.1.9</ecNumber>
    </recommendedName>
</protein>
<dbReference type="InterPro" id="IPR007325">
    <property type="entry name" value="KFase/CYL"/>
</dbReference>
<dbReference type="AlphaFoldDB" id="A0A511WXK6"/>
<dbReference type="GO" id="GO:0019441">
    <property type="term" value="P:L-tryptophan catabolic process to kynurenine"/>
    <property type="evidence" value="ECO:0007669"/>
    <property type="project" value="InterPro"/>
</dbReference>
<evidence type="ECO:0000256" key="5">
    <source>
        <dbReference type="ARBA" id="ARBA00014889"/>
    </source>
</evidence>
<evidence type="ECO:0000256" key="3">
    <source>
        <dbReference type="ARBA" id="ARBA00011738"/>
    </source>
</evidence>
<evidence type="ECO:0000256" key="6">
    <source>
        <dbReference type="ARBA" id="ARBA00022723"/>
    </source>
</evidence>
<dbReference type="STRING" id="442899.SAMN05720591_10398"/>
<proteinExistence type="predicted"/>
<evidence type="ECO:0000256" key="8">
    <source>
        <dbReference type="ARBA" id="ARBA00022833"/>
    </source>
</evidence>
<sequence>MHYIDITMPLINEGAVWPGDTPFHFKLSATMKETNAVNIGEMSLSLHNGTHMDAPFHYDEHGATIDQVNLSIGIGRCQIIDVTHLEKVTESDLKCFDFNNTPRVLFHMLDRAPTIFPEQFPLLTEDAVNYLSKQGVKLIGTDAPSVDEVTSKTLPIHQALHASNMTIIENLFLNHVAPGVYWLYAVPLKIIGADASPIRAILTPLDGEVY</sequence>
<comment type="subunit">
    <text evidence="3">Homodimer.</text>
</comment>
<evidence type="ECO:0000313" key="12">
    <source>
        <dbReference type="EMBL" id="GEN55855.1"/>
    </source>
</evidence>
<evidence type="ECO:0000256" key="1">
    <source>
        <dbReference type="ARBA" id="ARBA00001947"/>
    </source>
</evidence>
<evidence type="ECO:0000256" key="2">
    <source>
        <dbReference type="ARBA" id="ARBA00002204"/>
    </source>
</evidence>
<keyword evidence="6" id="KW-0479">Metal-binding</keyword>
<dbReference type="GO" id="GO:0004061">
    <property type="term" value="F:arylformamidase activity"/>
    <property type="evidence" value="ECO:0007669"/>
    <property type="project" value="UniProtKB-EC"/>
</dbReference>
<evidence type="ECO:0000256" key="4">
    <source>
        <dbReference type="ARBA" id="ARBA00012930"/>
    </source>
</evidence>
<dbReference type="FunFam" id="3.50.30.50:FF:000001">
    <property type="entry name" value="Kynurenine formamidase"/>
    <property type="match status" value="1"/>
</dbReference>
<dbReference type="Pfam" id="PF04199">
    <property type="entry name" value="Cyclase"/>
    <property type="match status" value="1"/>
</dbReference>
<dbReference type="PANTHER" id="PTHR31118:SF32">
    <property type="entry name" value="KYNURENINE FORMAMIDASE"/>
    <property type="match status" value="1"/>
</dbReference>
<dbReference type="EMBL" id="BJYE01000003">
    <property type="protein sequence ID" value="GEN55855.1"/>
    <property type="molecule type" value="Genomic_DNA"/>
</dbReference>
<comment type="cofactor">
    <cofactor evidence="1">
        <name>Zn(2+)</name>
        <dbReference type="ChEBI" id="CHEBI:29105"/>
    </cofactor>
</comment>
<organism evidence="12 13">
    <name type="scientific">Halolactibacillus alkaliphilus</name>
    <dbReference type="NCBI Taxonomy" id="442899"/>
    <lineage>
        <taxon>Bacteria</taxon>
        <taxon>Bacillati</taxon>
        <taxon>Bacillota</taxon>
        <taxon>Bacilli</taxon>
        <taxon>Bacillales</taxon>
        <taxon>Bacillaceae</taxon>
        <taxon>Halolactibacillus</taxon>
    </lineage>
</organism>
<evidence type="ECO:0000313" key="13">
    <source>
        <dbReference type="Proteomes" id="UP000321400"/>
    </source>
</evidence>
<evidence type="ECO:0000256" key="11">
    <source>
        <dbReference type="ARBA" id="ARBA00060547"/>
    </source>
</evidence>
<name>A0A511WXK6_9BACI</name>
<dbReference type="Gene3D" id="3.50.30.50">
    <property type="entry name" value="Putative cyclase"/>
    <property type="match status" value="1"/>
</dbReference>
<dbReference type="InterPro" id="IPR037175">
    <property type="entry name" value="KFase_sf"/>
</dbReference>
<gene>
    <name evidence="12" type="primary">kynB</name>
    <name evidence="12" type="ORF">HAL01_03190</name>
</gene>
<keyword evidence="7" id="KW-0378">Hydrolase</keyword>
<dbReference type="RefSeq" id="WP_089799867.1">
    <property type="nucleotide sequence ID" value="NZ_BJYE01000003.1"/>
</dbReference>
<dbReference type="GO" id="GO:0046872">
    <property type="term" value="F:metal ion binding"/>
    <property type="evidence" value="ECO:0007669"/>
    <property type="project" value="UniProtKB-KW"/>
</dbReference>